<feature type="region of interest" description="Disordered" evidence="7">
    <location>
        <begin position="420"/>
        <end position="452"/>
    </location>
</feature>
<gene>
    <name evidence="9" type="ORF">OCTVUL_1B015157</name>
</gene>
<dbReference type="GO" id="GO:0005634">
    <property type="term" value="C:nucleus"/>
    <property type="evidence" value="ECO:0007669"/>
    <property type="project" value="UniProtKB-SubCell"/>
</dbReference>
<feature type="compositionally biased region" description="Gly residues" evidence="7">
    <location>
        <begin position="12"/>
        <end position="28"/>
    </location>
</feature>
<evidence type="ECO:0000256" key="1">
    <source>
        <dbReference type="ARBA" id="ARBA00004123"/>
    </source>
</evidence>
<evidence type="ECO:0000256" key="3">
    <source>
        <dbReference type="ARBA" id="ARBA00023125"/>
    </source>
</evidence>
<evidence type="ECO:0000256" key="5">
    <source>
        <dbReference type="ARBA" id="ARBA00023242"/>
    </source>
</evidence>
<proteinExistence type="predicted"/>
<organism evidence="9 10">
    <name type="scientific">Octopus vulgaris</name>
    <name type="common">Common octopus</name>
    <dbReference type="NCBI Taxonomy" id="6645"/>
    <lineage>
        <taxon>Eukaryota</taxon>
        <taxon>Metazoa</taxon>
        <taxon>Spiralia</taxon>
        <taxon>Lophotrochozoa</taxon>
        <taxon>Mollusca</taxon>
        <taxon>Cephalopoda</taxon>
        <taxon>Coleoidea</taxon>
        <taxon>Octopodiformes</taxon>
        <taxon>Octopoda</taxon>
        <taxon>Incirrata</taxon>
        <taxon>Octopodidae</taxon>
        <taxon>Octopus</taxon>
    </lineage>
</organism>
<keyword evidence="4" id="KW-0804">Transcription</keyword>
<dbReference type="InterPro" id="IPR007604">
    <property type="entry name" value="CP2"/>
</dbReference>
<keyword evidence="5 6" id="KW-0539">Nucleus</keyword>
<dbReference type="GO" id="GO:0001228">
    <property type="term" value="F:DNA-binding transcription activator activity, RNA polymerase II-specific"/>
    <property type="evidence" value="ECO:0007669"/>
    <property type="project" value="TreeGrafter"/>
</dbReference>
<evidence type="ECO:0000256" key="2">
    <source>
        <dbReference type="ARBA" id="ARBA00023015"/>
    </source>
</evidence>
<feature type="domain" description="Grh/CP2 DB" evidence="8">
    <location>
        <begin position="245"/>
        <end position="492"/>
    </location>
</feature>
<evidence type="ECO:0000256" key="7">
    <source>
        <dbReference type="SAM" id="MobiDB-lite"/>
    </source>
</evidence>
<dbReference type="Proteomes" id="UP001162480">
    <property type="component" value="Chromosome 3"/>
</dbReference>
<dbReference type="PROSITE" id="PS51968">
    <property type="entry name" value="GRH_CP2_DB"/>
    <property type="match status" value="1"/>
</dbReference>
<dbReference type="InterPro" id="IPR057520">
    <property type="entry name" value="GRHL1/CP2_C"/>
</dbReference>
<feature type="region of interest" description="Disordered" evidence="7">
    <location>
        <begin position="1"/>
        <end position="28"/>
    </location>
</feature>
<dbReference type="PANTHER" id="PTHR11037:SF20">
    <property type="entry name" value="PROTEIN GRAINYHEAD"/>
    <property type="match status" value="1"/>
</dbReference>
<feature type="region of interest" description="Disordered" evidence="7">
    <location>
        <begin position="520"/>
        <end position="539"/>
    </location>
</feature>
<name>A0AA36ASX1_OCTVU</name>
<feature type="region of interest" description="Disordered" evidence="7">
    <location>
        <begin position="66"/>
        <end position="85"/>
    </location>
</feature>
<keyword evidence="2" id="KW-0805">Transcription regulation</keyword>
<sequence length="649" mass="72675">MTTASTPPGSVDTGGGGNDGGGGGGGVGGNVVNGNASAVNGGLITNSQGQCLQVLQPVQVQQQQQQQQHHAAATHNLQLQQQQQRAAGLNNSYQGNETYFNNFFGRGTMDGSGQGSPYDSRDIMNRLLMQPAHYFSDQTVYSQTIYGNSLQSPDSGYHECMSPTDVNTNTAFKEAQSALAPPYGGATTGAAGAEIITEQKPKYLKRRRSQSTVNIKGQIAGAEKLHGSSVVIPKLSSVFALRENDTSGYRYIMETPTSTTQRIEEDRITYLNKGQYYTLLMENTKKEKHIKNVTVTTLILVNFREPMSLEKNLIAWELWSDRQHSTKTRILDIDTKNGQGILSNSIEELSHNAVSVKWKPSETPSLVNIAINCLSTDFSNQKGVKGIPLHIQVDTYEGEDRYPVHRGYCQVKIFCDKGAERKTRDEERRRTAKVKTENSNSPTHSPPLEGENELFVPNLLGRKRSEEIYHQTCERSEFYSMQDLTTEPQLFNPLGDIDDYRVRKHGVVHYSLNEEERVGNSISNNKNNTNLDENRDGYPPAKVPRRNNFLYCMTYQKVMLYVREQTESTFTALLLRTPTVEGLLRAVEEKYEIPASKVKNTYKRSKKGVLIKMDNNIIQHYAHETTFIIEKCRTADDKGYEIILTEIDP</sequence>
<dbReference type="InterPro" id="IPR040167">
    <property type="entry name" value="TF_CP2-like"/>
</dbReference>
<evidence type="ECO:0000313" key="10">
    <source>
        <dbReference type="Proteomes" id="UP001162480"/>
    </source>
</evidence>
<evidence type="ECO:0000256" key="6">
    <source>
        <dbReference type="PROSITE-ProRule" id="PRU01313"/>
    </source>
</evidence>
<dbReference type="AlphaFoldDB" id="A0AA36ASX1"/>
<comment type="subcellular location">
    <subcellularLocation>
        <location evidence="1 6">Nucleus</location>
    </subcellularLocation>
</comment>
<dbReference type="Pfam" id="PF04516">
    <property type="entry name" value="CP2"/>
    <property type="match status" value="1"/>
</dbReference>
<dbReference type="GO" id="GO:0000978">
    <property type="term" value="F:RNA polymerase II cis-regulatory region sequence-specific DNA binding"/>
    <property type="evidence" value="ECO:0007669"/>
    <property type="project" value="TreeGrafter"/>
</dbReference>
<dbReference type="PANTHER" id="PTHR11037">
    <property type="entry name" value="TRANSCRIPTION FACTOR CP2"/>
    <property type="match status" value="1"/>
</dbReference>
<reference evidence="9" key="1">
    <citation type="submission" date="2023-08" db="EMBL/GenBank/DDBJ databases">
        <authorList>
            <person name="Alioto T."/>
            <person name="Alioto T."/>
            <person name="Gomez Garrido J."/>
        </authorList>
    </citation>
    <scope>NUCLEOTIDE SEQUENCE</scope>
</reference>
<evidence type="ECO:0000256" key="4">
    <source>
        <dbReference type="ARBA" id="ARBA00023163"/>
    </source>
</evidence>
<evidence type="ECO:0000313" key="9">
    <source>
        <dbReference type="EMBL" id="CAI9720242.1"/>
    </source>
</evidence>
<feature type="compositionally biased region" description="Basic and acidic residues" evidence="7">
    <location>
        <begin position="420"/>
        <end position="429"/>
    </location>
</feature>
<evidence type="ECO:0000259" key="8">
    <source>
        <dbReference type="PROSITE" id="PS51968"/>
    </source>
</evidence>
<dbReference type="Pfam" id="PF25416">
    <property type="entry name" value="GRHL1_C"/>
    <property type="match status" value="1"/>
</dbReference>
<feature type="compositionally biased region" description="Low complexity" evidence="7">
    <location>
        <begin position="66"/>
        <end position="84"/>
    </location>
</feature>
<feature type="compositionally biased region" description="Low complexity" evidence="7">
    <location>
        <begin position="520"/>
        <end position="530"/>
    </location>
</feature>
<dbReference type="EMBL" id="OX597816">
    <property type="protein sequence ID" value="CAI9720242.1"/>
    <property type="molecule type" value="Genomic_DNA"/>
</dbReference>
<accession>A0AA36ASX1</accession>
<feature type="compositionally biased region" description="Low complexity" evidence="7">
    <location>
        <begin position="1"/>
        <end position="11"/>
    </location>
</feature>
<protein>
    <recommendedName>
        <fullName evidence="8">Grh/CP2 DB domain-containing protein</fullName>
    </recommendedName>
</protein>
<keyword evidence="3 6" id="KW-0238">DNA-binding</keyword>
<keyword evidence="10" id="KW-1185">Reference proteome</keyword>